<accession>E8RVS6</accession>
<dbReference type="InterPro" id="IPR050708">
    <property type="entry name" value="T6SS_VgrG/RHS"/>
</dbReference>
<dbReference type="RefSeq" id="WP_013481161.1">
    <property type="nucleotide sequence ID" value="NC_014819.1"/>
</dbReference>
<dbReference type="PANTHER" id="PTHR32305:SF15">
    <property type="entry name" value="PROTEIN RHSA-RELATED"/>
    <property type="match status" value="1"/>
</dbReference>
<dbReference type="HOGENOM" id="CLU_003893_0_0_5"/>
<evidence type="ECO:0000256" key="1">
    <source>
        <dbReference type="SAM" id="MobiDB-lite"/>
    </source>
</evidence>
<evidence type="ECO:0000313" key="3">
    <source>
        <dbReference type="Proteomes" id="UP000001492"/>
    </source>
</evidence>
<dbReference type="InterPro" id="IPR022385">
    <property type="entry name" value="Rhs_assc_core"/>
</dbReference>
<gene>
    <name evidence="2" type="ordered locus">Astex_3731</name>
</gene>
<keyword evidence="2" id="KW-0614">Plasmid</keyword>
<organism evidence="2 3">
    <name type="scientific">Asticcacaulis excentricus (strain ATCC 15261 / DSM 4724 / KCTC 12464 / NCIMB 9791 / VKM B-1370 / CB 48)</name>
    <dbReference type="NCBI Taxonomy" id="573065"/>
    <lineage>
        <taxon>Bacteria</taxon>
        <taxon>Pseudomonadati</taxon>
        <taxon>Pseudomonadota</taxon>
        <taxon>Alphaproteobacteria</taxon>
        <taxon>Caulobacterales</taxon>
        <taxon>Caulobacteraceae</taxon>
        <taxon>Asticcacaulis</taxon>
    </lineage>
</organism>
<dbReference type="EMBL" id="CP002398">
    <property type="protein sequence ID" value="ADU15348.1"/>
    <property type="molecule type" value="Genomic_DNA"/>
</dbReference>
<dbReference type="InterPro" id="IPR031325">
    <property type="entry name" value="RHS_repeat"/>
</dbReference>
<sequence>MFSLLRRARAIMVNAAIIGAFTVGCGGAHGQNLVQPPVLSLVDENGVNLATGKEKLPDLDVGIGSSGSGIARATQYFQSAAGVADNHAGFLDISAPPSGLIGFTYLANYNGAVYRFFVQSTNGQLTPSPYTSSDSGLEKLTCTMLAPSDPGTCTLVLSEGTLVQYTRTNGAKAVLSQVTRPDGETVSYTYYSDSTGARAVKTASSSSGWMLKYEVDAAFKVIKVTAVNSASTYCDVAASSCAVASTFPTVTATTSGSTTSIARNGSPLVSYTISGDTTTISSPSGVTKTITHYPASHANAGLVYQVTVGGGTWTYSYIRVGGYVDTTVTGPDGKSRITRINPSSKVTSTTDQAGRTTNYFYNTGSGLAFGQLLRLSPPDSDGSGGFTDYQYDSVGRPTKVIVVPKGGASNGIVNMATALVTTSEYGNACTDDASRKYCMKPTAVIDANGVRTEYEYHTPSGQVQKITLPSVNGARPQVRNTYAQLTPFIKNSSGGMTAQTPIWKLTETSTCMVGDLASCVGGANEKRTLFTYGTNNLLPTQTTTKLGDNSLPITATVTYNDNGQAIVADGPKPGAVDEVYSVYDTLGRQTAGIGVDPDLNDAARQRVASKTEYDSDGRARKVEVGTVPGSTYSGSTALDRWNQAVSDLNAFTVQQTDTNQFDTSTGLAIIARHYIGAEAGTPKDLTQRSYDNMGRVTCEAVRLNSNVYGNLPASACAQGAANPDGTKDRITQHNYHPVMGILTSVTTGVGTAFSRNEYVKTFDFDTTTSTGNLTAITDAKGNRTGYEYDGFNRLFKTCYPSAPNGASTNTSDCETTTYRATTVTGASQATRLVSQVTLRDNTSTISFGYDTLGRVSSKSGVVTETFTYNNFSQVTYRTNSTNGHTINGNPSTGSYTYNAHGWLLSEAQPMGTVSYQYDDYGRRIRLTYPTAGNPFITYDYNNGDEVVSIKENGSTQLAGFSFNNYSQRTALVRQNGQNTGYAYDASLRLQYLTQGTSGASHYNQITYGYNPADQIASKSGNNSAYGFTPTNQSIGYTINGLNQVSQIGSTPLSHDLRGNITGDTGGTFTYNANNLMVTATQSGIMTTLGYDASGRLYSVNKNSTTTRFLYDGVDLIAEFDGNGTLQRRYVHGPGDDEPLVQYNADGSKYFLHANEQGSIILITDGSGGQVATNAYDEYGLPRAGNAGRFQYTGQSYLPEIGMYYYKARIYHPVLGRFMQTDPIGYGDGMNWYAYVHGDPVNMTDPKGLTGDTRGGLGASPKIDTVIVYGLKGNCDSDCQRYYSQQQQRSEQLWRYVSTLVDYVDVKPEEVLNGVAYATCSTVIYTAGVNSTAGFGADLGAGYYAGRGADGSFRTGTFVSGGAEIGKNLGGSLTVTFLMGTVDNVQGFSHQANFAVPVAPYVSVPLSAGQTQTSALDFSLKGTNFYSVGIGGGPWGTISYSRNFTRTFSNGPTRMSATTKLVASLVDLAVKKGKLPSNCKAN</sequence>
<dbReference type="PROSITE" id="PS51257">
    <property type="entry name" value="PROKAR_LIPOPROTEIN"/>
    <property type="match status" value="1"/>
</dbReference>
<dbReference type="Pfam" id="PF05593">
    <property type="entry name" value="RHS_repeat"/>
    <property type="match status" value="2"/>
</dbReference>
<proteinExistence type="predicted"/>
<keyword evidence="3" id="KW-1185">Reference proteome</keyword>
<dbReference type="Gene3D" id="2.180.10.10">
    <property type="entry name" value="RHS repeat-associated core"/>
    <property type="match status" value="3"/>
</dbReference>
<reference evidence="3" key="1">
    <citation type="submission" date="2010-12" db="EMBL/GenBank/DDBJ databases">
        <title>Complete sequence of plasmid 2 of Asticcacaulis excentricus CB 48.</title>
        <authorList>
            <consortium name="US DOE Joint Genome Institute"/>
            <person name="Lucas S."/>
            <person name="Copeland A."/>
            <person name="Lapidus A."/>
            <person name="Cheng J.-F."/>
            <person name="Bruce D."/>
            <person name="Goodwin L."/>
            <person name="Pitluck S."/>
            <person name="Teshima H."/>
            <person name="Davenport K."/>
            <person name="Detter J.C."/>
            <person name="Han C."/>
            <person name="Tapia R."/>
            <person name="Land M."/>
            <person name="Hauser L."/>
            <person name="Jeffries C."/>
            <person name="Kyrpides N."/>
            <person name="Ivanova N."/>
            <person name="Ovchinnikova G."/>
            <person name="Brun Y.V."/>
            <person name="Woyke T."/>
        </authorList>
    </citation>
    <scope>NUCLEOTIDE SEQUENCE [LARGE SCALE GENOMIC DNA]</scope>
    <source>
        <strain evidence="3">ATCC 15261 / DSM 4724 / KCTC 12464 / NCIMB 9791 / VKM B-1370 / CB 48</strain>
        <plasmid evidence="3">pASTEX02</plasmid>
    </source>
</reference>
<geneLocation type="plasmid" evidence="2 3">
    <name>pASTEX02</name>
</geneLocation>
<feature type="region of interest" description="Disordered" evidence="1">
    <location>
        <begin position="608"/>
        <end position="633"/>
    </location>
</feature>
<dbReference type="PANTHER" id="PTHR32305">
    <property type="match status" value="1"/>
</dbReference>
<name>E8RVS6_ASTEC</name>
<dbReference type="Proteomes" id="UP000001492">
    <property type="component" value="Plasmid pASTEX02"/>
</dbReference>
<dbReference type="InterPro" id="IPR006530">
    <property type="entry name" value="YD"/>
</dbReference>
<dbReference type="NCBIfam" id="TIGR01643">
    <property type="entry name" value="YD_repeat_2x"/>
    <property type="match status" value="1"/>
</dbReference>
<evidence type="ECO:0000313" key="2">
    <source>
        <dbReference type="EMBL" id="ADU15348.1"/>
    </source>
</evidence>
<protein>
    <submittedName>
        <fullName evidence="2">YD repeat-containing protein</fullName>
    </submittedName>
</protein>
<dbReference type="KEGG" id="aex:Astex_3731"/>
<dbReference type="OrthoDB" id="7169608at2"/>
<feature type="compositionally biased region" description="Basic and acidic residues" evidence="1">
    <location>
        <begin position="608"/>
        <end position="623"/>
    </location>
</feature>
<dbReference type="NCBIfam" id="TIGR03696">
    <property type="entry name" value="Rhs_assc_core"/>
    <property type="match status" value="1"/>
</dbReference>